<evidence type="ECO:0000256" key="6">
    <source>
        <dbReference type="ARBA" id="ARBA00022692"/>
    </source>
</evidence>
<keyword evidence="4" id="KW-1003">Cell membrane</keyword>
<dbReference type="Gene3D" id="3.30.1380.20">
    <property type="entry name" value="Trafficking protein particle complex subunit 3"/>
    <property type="match status" value="1"/>
</dbReference>
<dbReference type="SMART" id="SM00388">
    <property type="entry name" value="HisKA"/>
    <property type="match status" value="1"/>
</dbReference>
<keyword evidence="8 17" id="KW-0067">ATP-binding</keyword>
<feature type="modified residue" description="Phosphohistidine" evidence="12">
    <location>
        <position position="709"/>
    </location>
</feature>
<dbReference type="InterPro" id="IPR036641">
    <property type="entry name" value="HPT_dom_sf"/>
</dbReference>
<dbReference type="InterPro" id="IPR024096">
    <property type="entry name" value="NO_sig/Golgi_transp_ligand-bd"/>
</dbReference>
<dbReference type="InterPro" id="IPR008207">
    <property type="entry name" value="Sig_transdc_His_kin_Hpt_dom"/>
</dbReference>
<comment type="catalytic activity">
    <reaction evidence="1">
        <text>ATP + protein L-histidine = ADP + protein N-phospho-L-histidine.</text>
        <dbReference type="EC" id="2.7.13.3"/>
    </reaction>
</comment>
<evidence type="ECO:0000313" key="17">
    <source>
        <dbReference type="EMBL" id="WZN46002.1"/>
    </source>
</evidence>
<reference evidence="17 18" key="1">
    <citation type="submission" date="2024-03" db="EMBL/GenBank/DDBJ databases">
        <title>Chitinophaga caseinilytica sp. nov., a casein hydrolysing bacterium isolated from forest soil.</title>
        <authorList>
            <person name="Lee D.S."/>
            <person name="Han D.M."/>
            <person name="Baek J.H."/>
            <person name="Choi D.G."/>
            <person name="Jeon J.H."/>
            <person name="Jeon C.O."/>
        </authorList>
    </citation>
    <scope>NUCLEOTIDE SEQUENCE [LARGE SCALE GENOMIC DNA]</scope>
    <source>
        <strain evidence="17 18">KACC 19118</strain>
    </source>
</reference>
<dbReference type="Pfam" id="PF01627">
    <property type="entry name" value="Hpt"/>
    <property type="match status" value="1"/>
</dbReference>
<dbReference type="SMART" id="SM00989">
    <property type="entry name" value="V4R"/>
    <property type="match status" value="1"/>
</dbReference>
<evidence type="ECO:0000313" key="18">
    <source>
        <dbReference type="Proteomes" id="UP001449657"/>
    </source>
</evidence>
<dbReference type="SUPFAM" id="SSF47226">
    <property type="entry name" value="Histidine-containing phosphotransfer domain, HPT domain"/>
    <property type="match status" value="1"/>
</dbReference>
<feature type="domain" description="Response regulatory" evidence="15">
    <location>
        <begin position="538"/>
        <end position="653"/>
    </location>
</feature>
<evidence type="ECO:0000256" key="5">
    <source>
        <dbReference type="ARBA" id="ARBA00022553"/>
    </source>
</evidence>
<dbReference type="InterPro" id="IPR005467">
    <property type="entry name" value="His_kinase_dom"/>
</dbReference>
<keyword evidence="9" id="KW-1133">Transmembrane helix</keyword>
<proteinExistence type="predicted"/>
<evidence type="ECO:0000256" key="4">
    <source>
        <dbReference type="ARBA" id="ARBA00022475"/>
    </source>
</evidence>
<gene>
    <name evidence="17" type="ORF">WJU22_24180</name>
</gene>
<comment type="subcellular location">
    <subcellularLocation>
        <location evidence="2">Cell membrane</location>
        <topology evidence="2">Multi-pass membrane protein</topology>
    </subcellularLocation>
</comment>
<dbReference type="PROSITE" id="PS50894">
    <property type="entry name" value="HPT"/>
    <property type="match status" value="1"/>
</dbReference>
<dbReference type="InterPro" id="IPR036890">
    <property type="entry name" value="HATPase_C_sf"/>
</dbReference>
<dbReference type="RefSeq" id="WP_341840743.1">
    <property type="nucleotide sequence ID" value="NZ_CP149792.1"/>
</dbReference>
<evidence type="ECO:0000256" key="11">
    <source>
        <dbReference type="ARBA" id="ARBA00023136"/>
    </source>
</evidence>
<dbReference type="GO" id="GO:0005524">
    <property type="term" value="F:ATP binding"/>
    <property type="evidence" value="ECO:0007669"/>
    <property type="project" value="UniProtKB-KW"/>
</dbReference>
<evidence type="ECO:0000259" key="15">
    <source>
        <dbReference type="PROSITE" id="PS50110"/>
    </source>
</evidence>
<evidence type="ECO:0000259" key="14">
    <source>
        <dbReference type="PROSITE" id="PS50109"/>
    </source>
</evidence>
<dbReference type="Pfam" id="PF00072">
    <property type="entry name" value="Response_reg"/>
    <property type="match status" value="1"/>
</dbReference>
<dbReference type="InterPro" id="IPR001789">
    <property type="entry name" value="Sig_transdc_resp-reg_receiver"/>
</dbReference>
<evidence type="ECO:0000259" key="16">
    <source>
        <dbReference type="PROSITE" id="PS50894"/>
    </source>
</evidence>
<dbReference type="Proteomes" id="UP001449657">
    <property type="component" value="Chromosome"/>
</dbReference>
<evidence type="ECO:0000256" key="9">
    <source>
        <dbReference type="ARBA" id="ARBA00022989"/>
    </source>
</evidence>
<keyword evidence="7" id="KW-0547">Nucleotide-binding</keyword>
<dbReference type="Gene3D" id="1.10.287.130">
    <property type="match status" value="1"/>
</dbReference>
<evidence type="ECO:0000256" key="2">
    <source>
        <dbReference type="ARBA" id="ARBA00004651"/>
    </source>
</evidence>
<dbReference type="CDD" id="cd16922">
    <property type="entry name" value="HATPase_EvgS-ArcB-TorS-like"/>
    <property type="match status" value="1"/>
</dbReference>
<accession>A0ABZ2Z350</accession>
<dbReference type="Gene3D" id="3.30.565.10">
    <property type="entry name" value="Histidine kinase-like ATPase, C-terminal domain"/>
    <property type="match status" value="1"/>
</dbReference>
<name>A0ABZ2Z350_9BACT</name>
<dbReference type="SUPFAM" id="SSF55874">
    <property type="entry name" value="ATPase domain of HSP90 chaperone/DNA topoisomerase II/histidine kinase"/>
    <property type="match status" value="1"/>
</dbReference>
<feature type="domain" description="HPt" evidence="16">
    <location>
        <begin position="670"/>
        <end position="768"/>
    </location>
</feature>
<keyword evidence="18" id="KW-1185">Reference proteome</keyword>
<sequence>MKATDQIAALKNRIRELEAAASDPHPQPASDAPSVKVPAAFDPYFRAAEQTVKTYFSDIRMRPSEGTIEISGERYVLVRASAFSKDFLDSIRHLYADRGQSEAFGIGRDFLFDISHAIGINDAKAFHAKMNVTDPLSRLSAGPVHFAYTGWAFVDILPDSTPTPDDRYFLHYHHPFSFEADAWVRAGVQSDAPVCIMSAGYSTGWCQESFGLPLTAVEVSCRAKGDAQCTFVMSPPHKINEHLQRLAQEKGMPATSVITPDIPTFFLRKTIEEQLEKARVMAEESSRTKSEFVANMSHELRTPLTAILGFTELLKKTRLSARQNEYLEAISTSGSNLLATINDIMDLSKLDAGKISVAAAPLNIPQMLHAIGLMLDPKVRSKDLQYTLTIDEALAQPLLGDSMRVSQILLNIISNAVKFTEKGGVTISCTAEADTSHSLRAVFRIRDTGIGISAAKQASVFERFTQADTAISRKYGGSGLGLAIARELVQIMGGSITLESKPGKGSEFIVKLPFVKAAAHEDPSQPEATAAAGGAGCRVLVVEDNVLNQKMTRLMLENNGYTAFGVNSGTKALAWLRKNTADLILMDIQIPGMDGYAATRKIRGELGLQTPIIAITAHAFSGEKEKCIAAGMNGYLSKPFRESELLTVIAGNRPAAVADLRFLREQTRHNAAFMQEMVSTFVQQAPKDLKALEKAAASGNGEQLYKIAHTMSTSAGFFGLAEHIGAELRTLQQTRKAEPAQLQKIRRVIEQAIAELAELTPSALSSAS</sequence>
<keyword evidence="5 13" id="KW-0597">Phosphoprotein</keyword>
<dbReference type="InterPro" id="IPR003594">
    <property type="entry name" value="HATPase_dom"/>
</dbReference>
<dbReference type="CDD" id="cd00082">
    <property type="entry name" value="HisKA"/>
    <property type="match status" value="1"/>
</dbReference>
<dbReference type="EMBL" id="CP150096">
    <property type="protein sequence ID" value="WZN46002.1"/>
    <property type="molecule type" value="Genomic_DNA"/>
</dbReference>
<evidence type="ECO:0000256" key="1">
    <source>
        <dbReference type="ARBA" id="ARBA00000085"/>
    </source>
</evidence>
<evidence type="ECO:0000256" key="7">
    <source>
        <dbReference type="ARBA" id="ARBA00022741"/>
    </source>
</evidence>
<keyword evidence="6" id="KW-0812">Transmembrane</keyword>
<dbReference type="SUPFAM" id="SSF111126">
    <property type="entry name" value="Ligand-binding domain in the NO signalling and Golgi transport"/>
    <property type="match status" value="1"/>
</dbReference>
<protein>
    <recommendedName>
        <fullName evidence="3">histidine kinase</fullName>
        <ecNumber evidence="3">2.7.13.3</ecNumber>
    </recommendedName>
</protein>
<dbReference type="InterPro" id="IPR011006">
    <property type="entry name" value="CheY-like_superfamily"/>
</dbReference>
<keyword evidence="11" id="KW-0472">Membrane</keyword>
<dbReference type="Pfam" id="PF02518">
    <property type="entry name" value="HATPase_c"/>
    <property type="match status" value="1"/>
</dbReference>
<dbReference type="SUPFAM" id="SSF52172">
    <property type="entry name" value="CheY-like"/>
    <property type="match status" value="1"/>
</dbReference>
<dbReference type="CDD" id="cd17546">
    <property type="entry name" value="REC_hyHK_CKI1_RcsC-like"/>
    <property type="match status" value="1"/>
</dbReference>
<dbReference type="SUPFAM" id="SSF47384">
    <property type="entry name" value="Homodimeric domain of signal transducing histidine kinase"/>
    <property type="match status" value="1"/>
</dbReference>
<dbReference type="Gene3D" id="3.40.50.2300">
    <property type="match status" value="1"/>
</dbReference>
<dbReference type="PRINTS" id="PR00344">
    <property type="entry name" value="BCTRLSENSOR"/>
</dbReference>
<dbReference type="PROSITE" id="PS50110">
    <property type="entry name" value="RESPONSE_REGULATORY"/>
    <property type="match status" value="1"/>
</dbReference>
<dbReference type="EC" id="2.7.13.3" evidence="3"/>
<dbReference type="PANTHER" id="PTHR45339:SF1">
    <property type="entry name" value="HYBRID SIGNAL TRANSDUCTION HISTIDINE KINASE J"/>
    <property type="match status" value="1"/>
</dbReference>
<feature type="modified residue" description="4-aspartylphosphate" evidence="13">
    <location>
        <position position="587"/>
    </location>
</feature>
<evidence type="ECO:0000256" key="10">
    <source>
        <dbReference type="ARBA" id="ARBA00023012"/>
    </source>
</evidence>
<dbReference type="PROSITE" id="PS50109">
    <property type="entry name" value="HIS_KIN"/>
    <property type="match status" value="1"/>
</dbReference>
<dbReference type="SMART" id="SM00448">
    <property type="entry name" value="REC"/>
    <property type="match status" value="1"/>
</dbReference>
<dbReference type="InterPro" id="IPR004358">
    <property type="entry name" value="Sig_transdc_His_kin-like_C"/>
</dbReference>
<dbReference type="Gene3D" id="1.20.120.160">
    <property type="entry name" value="HPT domain"/>
    <property type="match status" value="1"/>
</dbReference>
<evidence type="ECO:0000256" key="3">
    <source>
        <dbReference type="ARBA" id="ARBA00012438"/>
    </source>
</evidence>
<evidence type="ECO:0000256" key="13">
    <source>
        <dbReference type="PROSITE-ProRule" id="PRU00169"/>
    </source>
</evidence>
<dbReference type="Pfam" id="PF00512">
    <property type="entry name" value="HisKA"/>
    <property type="match status" value="1"/>
</dbReference>
<evidence type="ECO:0000256" key="12">
    <source>
        <dbReference type="PROSITE-ProRule" id="PRU00110"/>
    </source>
</evidence>
<dbReference type="SMART" id="SM00387">
    <property type="entry name" value="HATPase_c"/>
    <property type="match status" value="1"/>
</dbReference>
<dbReference type="PANTHER" id="PTHR45339">
    <property type="entry name" value="HYBRID SIGNAL TRANSDUCTION HISTIDINE KINASE J"/>
    <property type="match status" value="1"/>
</dbReference>
<keyword evidence="10" id="KW-0902">Two-component regulatory system</keyword>
<dbReference type="InterPro" id="IPR036097">
    <property type="entry name" value="HisK_dim/P_sf"/>
</dbReference>
<organism evidence="17 18">
    <name type="scientific">Chitinophaga caseinilytica</name>
    <dbReference type="NCBI Taxonomy" id="2267521"/>
    <lineage>
        <taxon>Bacteria</taxon>
        <taxon>Pseudomonadati</taxon>
        <taxon>Bacteroidota</taxon>
        <taxon>Chitinophagia</taxon>
        <taxon>Chitinophagales</taxon>
        <taxon>Chitinophagaceae</taxon>
        <taxon>Chitinophaga</taxon>
    </lineage>
</organism>
<dbReference type="InterPro" id="IPR003661">
    <property type="entry name" value="HisK_dim/P_dom"/>
</dbReference>
<dbReference type="InterPro" id="IPR004096">
    <property type="entry name" value="V4R"/>
</dbReference>
<dbReference type="Pfam" id="PF02830">
    <property type="entry name" value="V4R"/>
    <property type="match status" value="1"/>
</dbReference>
<evidence type="ECO:0000256" key="8">
    <source>
        <dbReference type="ARBA" id="ARBA00022840"/>
    </source>
</evidence>
<feature type="domain" description="Histidine kinase" evidence="14">
    <location>
        <begin position="295"/>
        <end position="516"/>
    </location>
</feature>